<protein>
    <submittedName>
        <fullName evidence="1">Uncharacterized protein</fullName>
    </submittedName>
</protein>
<keyword evidence="2" id="KW-1185">Reference proteome</keyword>
<reference evidence="1" key="1">
    <citation type="submission" date="2024-12" db="EMBL/GenBank/DDBJ databases">
        <title>Comparative genomics and development of molecular markers within Purpureocillium lilacinum and among Purpureocillium species.</title>
        <authorList>
            <person name="Yeh Z.-Y."/>
            <person name="Ni N.-T."/>
            <person name="Lo P.-H."/>
            <person name="Mushyakhwo K."/>
            <person name="Lin C.-F."/>
            <person name="Nai Y.-S."/>
        </authorList>
    </citation>
    <scope>NUCLEOTIDE SEQUENCE</scope>
    <source>
        <strain evidence="1">NCHU-NPUST-175</strain>
    </source>
</reference>
<dbReference type="EMBL" id="JBGNUJ010000002">
    <property type="protein sequence ID" value="KAL3963333.1"/>
    <property type="molecule type" value="Genomic_DNA"/>
</dbReference>
<accession>A0ACC4E546</accession>
<gene>
    <name evidence="1" type="ORF">ACCO45_000337</name>
</gene>
<evidence type="ECO:0000313" key="1">
    <source>
        <dbReference type="EMBL" id="KAL3963333.1"/>
    </source>
</evidence>
<dbReference type="Proteomes" id="UP001638806">
    <property type="component" value="Unassembled WGS sequence"/>
</dbReference>
<sequence>MPVVAPQWRQGGAPSESWSALVAQGSGMRLVCSKFVVKPGSIGQSHRGIIGWCSICVDGLALRNQQSSASLTDWMGARALTLPIRPQRASLAGALAGTTVKLVTASQRSSPMSCQAGR</sequence>
<name>A0ACC4E546_PURLI</name>
<comment type="caution">
    <text evidence="1">The sequence shown here is derived from an EMBL/GenBank/DDBJ whole genome shotgun (WGS) entry which is preliminary data.</text>
</comment>
<evidence type="ECO:0000313" key="2">
    <source>
        <dbReference type="Proteomes" id="UP001638806"/>
    </source>
</evidence>
<organism evidence="1 2">
    <name type="scientific">Purpureocillium lilacinum</name>
    <name type="common">Paecilomyces lilacinus</name>
    <dbReference type="NCBI Taxonomy" id="33203"/>
    <lineage>
        <taxon>Eukaryota</taxon>
        <taxon>Fungi</taxon>
        <taxon>Dikarya</taxon>
        <taxon>Ascomycota</taxon>
        <taxon>Pezizomycotina</taxon>
        <taxon>Sordariomycetes</taxon>
        <taxon>Hypocreomycetidae</taxon>
        <taxon>Hypocreales</taxon>
        <taxon>Ophiocordycipitaceae</taxon>
        <taxon>Purpureocillium</taxon>
    </lineage>
</organism>
<proteinExistence type="predicted"/>